<evidence type="ECO:0000313" key="10">
    <source>
        <dbReference type="EMBL" id="THH32857.1"/>
    </source>
</evidence>
<dbReference type="OrthoDB" id="448448at2759"/>
<comment type="subcellular location">
    <subcellularLocation>
        <location evidence="1">Nucleus</location>
    </subcellularLocation>
</comment>
<comment type="caution">
    <text evidence="10">The sequence shown here is derived from an EMBL/GenBank/DDBJ whole genome shotgun (WGS) entry which is preliminary data.</text>
</comment>
<proteinExistence type="predicted"/>
<feature type="compositionally biased region" description="Acidic residues" evidence="8">
    <location>
        <begin position="25"/>
        <end position="44"/>
    </location>
</feature>
<evidence type="ECO:0000313" key="11">
    <source>
        <dbReference type="Proteomes" id="UP000308730"/>
    </source>
</evidence>
<evidence type="ECO:0000256" key="8">
    <source>
        <dbReference type="SAM" id="MobiDB-lite"/>
    </source>
</evidence>
<feature type="region of interest" description="Disordered" evidence="8">
    <location>
        <begin position="178"/>
        <end position="204"/>
    </location>
</feature>
<keyword evidence="11" id="KW-1185">Reference proteome</keyword>
<organism evidence="10 11">
    <name type="scientific">Antrodiella citrinella</name>
    <dbReference type="NCBI Taxonomy" id="2447956"/>
    <lineage>
        <taxon>Eukaryota</taxon>
        <taxon>Fungi</taxon>
        <taxon>Dikarya</taxon>
        <taxon>Basidiomycota</taxon>
        <taxon>Agaricomycotina</taxon>
        <taxon>Agaricomycetes</taxon>
        <taxon>Polyporales</taxon>
        <taxon>Steccherinaceae</taxon>
        <taxon>Antrodiella</taxon>
    </lineage>
</organism>
<dbReference type="Proteomes" id="UP000308730">
    <property type="component" value="Unassembled WGS sequence"/>
</dbReference>
<keyword evidence="3" id="KW-0547">Nucleotide-binding</keyword>
<dbReference type="InterPro" id="IPR038718">
    <property type="entry name" value="SNF2-like_sf"/>
</dbReference>
<dbReference type="GO" id="GO:0005634">
    <property type="term" value="C:nucleus"/>
    <property type="evidence" value="ECO:0007669"/>
    <property type="project" value="UniProtKB-SubCell"/>
</dbReference>
<dbReference type="Pfam" id="PF00176">
    <property type="entry name" value="SNF2-rel_dom"/>
    <property type="match status" value="1"/>
</dbReference>
<keyword evidence="7" id="KW-0539">Nucleus</keyword>
<evidence type="ECO:0000256" key="2">
    <source>
        <dbReference type="ARBA" id="ARBA00022723"/>
    </source>
</evidence>
<accession>A0A4S4N437</accession>
<reference evidence="10 11" key="1">
    <citation type="submission" date="2019-02" db="EMBL/GenBank/DDBJ databases">
        <title>Genome sequencing of the rare red list fungi Antrodiella citrinella (Flaviporus citrinellus).</title>
        <authorList>
            <person name="Buettner E."/>
            <person name="Kellner H."/>
        </authorList>
    </citation>
    <scope>NUCLEOTIDE SEQUENCE [LARGE SCALE GENOMIC DNA]</scope>
    <source>
        <strain evidence="10 11">DSM 108506</strain>
    </source>
</reference>
<dbReference type="InterPro" id="IPR014905">
    <property type="entry name" value="HIRAN"/>
</dbReference>
<dbReference type="EMBL" id="SGPM01000014">
    <property type="protein sequence ID" value="THH32857.1"/>
    <property type="molecule type" value="Genomic_DNA"/>
</dbReference>
<protein>
    <recommendedName>
        <fullName evidence="9">HIRAN domain-containing protein</fullName>
    </recommendedName>
</protein>
<gene>
    <name evidence="10" type="ORF">EUX98_g1325</name>
</gene>
<evidence type="ECO:0000256" key="3">
    <source>
        <dbReference type="ARBA" id="ARBA00022741"/>
    </source>
</evidence>
<sequence length="638" mass="70057">MSVSSQSSAIEEFEEQERSLFFADSDNEPAEAETANEDDILEDDFPVRSSSPVSGTSEALFLADSDDDNDIVAADSPAKPREMDVEEIMQDMYDPDVALRGEAGPSKVKPPSKKSSSRASSARADGPPTKKRKLTPLTTVSSPPPSMYLGSFLVGNAWSTARGKGYVKAGDEINVERDARTSSVTQKETKSSGKSAAAKKNGKKQLSIATMLKPQTPKQVSKKKQDFITRLVNMRGFEFGRLPQDVSSWVSRLLDLDLVEFRGSTIIDCPETLHSGAELIVSLGVYIKASAFHLLSTKTQDAQKTMFNEGQETESEQTFRERKGALSHLFKTLNLRPRTSGRNSKNLDNGDLKKLARRPKTVQQKAGVKTEIVGDGEEVEVEVDGEDLNENELDLIYRKYTLTFLFLCGLLAHAVLIRAQRNDSAMAEMEPADTFTLTLRPYQKQALQYVFPAEPTDGMIDLTADEVAFYFNEYSGELSLEFPKAERKFRGGILADEMGMGKTIMLSSLIQTAREAEAPSTSDAAQPAAKRRQLRLNSAFRTSRASDSTSSAARGPHATLIVAPTSLLSQWAEELQRSSKEGTLKVIVWHGQNRLDLEAALYGDDAVDCVVTSYGTLASEHAKSEKVASPVFESELLR</sequence>
<dbReference type="GO" id="GO:0006281">
    <property type="term" value="P:DNA repair"/>
    <property type="evidence" value="ECO:0007669"/>
    <property type="project" value="TreeGrafter"/>
</dbReference>
<dbReference type="GO" id="GO:0003676">
    <property type="term" value="F:nucleic acid binding"/>
    <property type="evidence" value="ECO:0007669"/>
    <property type="project" value="InterPro"/>
</dbReference>
<dbReference type="PANTHER" id="PTHR45626:SF22">
    <property type="entry name" value="DNA REPAIR PROTEIN RAD5"/>
    <property type="match status" value="1"/>
</dbReference>
<dbReference type="InterPro" id="IPR000330">
    <property type="entry name" value="SNF2_N"/>
</dbReference>
<keyword evidence="5" id="KW-0862">Zinc</keyword>
<keyword evidence="4" id="KW-0378">Hydrolase</keyword>
<dbReference type="InterPro" id="IPR050628">
    <property type="entry name" value="SNF2_RAD54_helicase_TF"/>
</dbReference>
<feature type="domain" description="HIRAN" evidence="9">
    <location>
        <begin position="149"/>
        <end position="287"/>
    </location>
</feature>
<evidence type="ECO:0000256" key="6">
    <source>
        <dbReference type="ARBA" id="ARBA00022840"/>
    </source>
</evidence>
<feature type="region of interest" description="Disordered" evidence="8">
    <location>
        <begin position="338"/>
        <end position="360"/>
    </location>
</feature>
<feature type="compositionally biased region" description="Polar residues" evidence="8">
    <location>
        <begin position="48"/>
        <end position="57"/>
    </location>
</feature>
<keyword evidence="2" id="KW-0479">Metal-binding</keyword>
<dbReference type="InterPro" id="IPR027417">
    <property type="entry name" value="P-loop_NTPase"/>
</dbReference>
<evidence type="ECO:0000256" key="5">
    <source>
        <dbReference type="ARBA" id="ARBA00022833"/>
    </source>
</evidence>
<dbReference type="SUPFAM" id="SSF52540">
    <property type="entry name" value="P-loop containing nucleoside triphosphate hydrolases"/>
    <property type="match status" value="1"/>
</dbReference>
<dbReference type="PANTHER" id="PTHR45626">
    <property type="entry name" value="TRANSCRIPTION TERMINATION FACTOR 2-RELATED"/>
    <property type="match status" value="1"/>
</dbReference>
<dbReference type="GO" id="GO:0005524">
    <property type="term" value="F:ATP binding"/>
    <property type="evidence" value="ECO:0007669"/>
    <property type="project" value="UniProtKB-KW"/>
</dbReference>
<dbReference type="SMART" id="SM00910">
    <property type="entry name" value="HIRAN"/>
    <property type="match status" value="1"/>
</dbReference>
<feature type="region of interest" description="Disordered" evidence="8">
    <location>
        <begin position="1"/>
        <end position="142"/>
    </location>
</feature>
<evidence type="ECO:0000256" key="1">
    <source>
        <dbReference type="ARBA" id="ARBA00004123"/>
    </source>
</evidence>
<dbReference type="Pfam" id="PF08797">
    <property type="entry name" value="HIRAN"/>
    <property type="match status" value="1"/>
</dbReference>
<name>A0A4S4N437_9APHY</name>
<dbReference type="GO" id="GO:0008094">
    <property type="term" value="F:ATP-dependent activity, acting on DNA"/>
    <property type="evidence" value="ECO:0007669"/>
    <property type="project" value="TreeGrafter"/>
</dbReference>
<dbReference type="Gene3D" id="3.40.50.10810">
    <property type="entry name" value="Tandem AAA-ATPase domain"/>
    <property type="match status" value="1"/>
</dbReference>
<dbReference type="AlphaFoldDB" id="A0A4S4N437"/>
<evidence type="ECO:0000256" key="7">
    <source>
        <dbReference type="ARBA" id="ARBA00023242"/>
    </source>
</evidence>
<feature type="compositionally biased region" description="Low complexity" evidence="8">
    <location>
        <begin position="117"/>
        <end position="127"/>
    </location>
</feature>
<keyword evidence="6" id="KW-0067">ATP-binding</keyword>
<evidence type="ECO:0000259" key="9">
    <source>
        <dbReference type="SMART" id="SM00910"/>
    </source>
</evidence>
<dbReference type="GO" id="GO:0008270">
    <property type="term" value="F:zinc ion binding"/>
    <property type="evidence" value="ECO:0007669"/>
    <property type="project" value="InterPro"/>
</dbReference>
<evidence type="ECO:0000256" key="4">
    <source>
        <dbReference type="ARBA" id="ARBA00022801"/>
    </source>
</evidence>
<dbReference type="GO" id="GO:0016818">
    <property type="term" value="F:hydrolase activity, acting on acid anhydrides, in phosphorus-containing anhydrides"/>
    <property type="evidence" value="ECO:0007669"/>
    <property type="project" value="InterPro"/>
</dbReference>